<dbReference type="Proteomes" id="UP000468591">
    <property type="component" value="Unassembled WGS sequence"/>
</dbReference>
<comment type="caution">
    <text evidence="1">The sequence shown here is derived from an EMBL/GenBank/DDBJ whole genome shotgun (WGS) entry which is preliminary data.</text>
</comment>
<reference evidence="1 2" key="1">
    <citation type="submission" date="2020-01" db="EMBL/GenBank/DDBJ databases">
        <title>Sulfitobacter sediminilitoris sp. nov., isolated from a tidal flat.</title>
        <authorList>
            <person name="Park S."/>
            <person name="Yoon J.-H."/>
        </authorList>
    </citation>
    <scope>NUCLEOTIDE SEQUENCE [LARGE SCALE GENOMIC DNA]</scope>
    <source>
        <strain evidence="1 2">JBTF-M27</strain>
    </source>
</reference>
<dbReference type="EMBL" id="JAABNT010000003">
    <property type="protein sequence ID" value="NEK22152.1"/>
    <property type="molecule type" value="Genomic_DNA"/>
</dbReference>
<dbReference type="AlphaFoldDB" id="A0A6P0C7P4"/>
<proteinExistence type="predicted"/>
<name>A0A6P0C7P4_9RHOB</name>
<protein>
    <submittedName>
        <fullName evidence="1">Uncharacterized protein</fullName>
    </submittedName>
</protein>
<gene>
    <name evidence="1" type="ORF">GV827_07035</name>
</gene>
<evidence type="ECO:0000313" key="1">
    <source>
        <dbReference type="EMBL" id="NEK22152.1"/>
    </source>
</evidence>
<keyword evidence="2" id="KW-1185">Reference proteome</keyword>
<organism evidence="1 2">
    <name type="scientific">Sulfitobacter sediminilitoris</name>
    <dbReference type="NCBI Taxonomy" id="2698830"/>
    <lineage>
        <taxon>Bacteria</taxon>
        <taxon>Pseudomonadati</taxon>
        <taxon>Pseudomonadota</taxon>
        <taxon>Alphaproteobacteria</taxon>
        <taxon>Rhodobacterales</taxon>
        <taxon>Roseobacteraceae</taxon>
        <taxon>Sulfitobacter</taxon>
    </lineage>
</organism>
<evidence type="ECO:0000313" key="2">
    <source>
        <dbReference type="Proteomes" id="UP000468591"/>
    </source>
</evidence>
<dbReference type="RefSeq" id="WP_164353081.1">
    <property type="nucleotide sequence ID" value="NZ_JAABNT010000003.1"/>
</dbReference>
<sequence length="49" mass="5510">MMKRALITQMPDRVAMHRVMLARTHALSAPFSKMAALRAARNNGEESIQ</sequence>
<accession>A0A6P0C7P4</accession>